<keyword evidence="1" id="KW-0732">Signal</keyword>
<evidence type="ECO:0000256" key="1">
    <source>
        <dbReference type="SAM" id="SignalP"/>
    </source>
</evidence>
<evidence type="ECO:0000313" key="2">
    <source>
        <dbReference type="EMBL" id="ODB95494.1"/>
    </source>
</evidence>
<reference evidence="2 3" key="1">
    <citation type="submission" date="2016-03" db="EMBL/GenBank/DDBJ databases">
        <title>Chemosynthetic sulphur-oxidizing symbionts of marine invertebrate animals are capable of nitrogen fixation.</title>
        <authorList>
            <person name="Petersen J.M."/>
            <person name="Kemper A."/>
            <person name="Gruber-Vodicka H."/>
            <person name="Cardini U."/>
            <person name="Geest Mvander."/>
            <person name="Kleiner M."/>
            <person name="Bulgheresi S."/>
            <person name="Fussmann M."/>
            <person name="Herbold C."/>
            <person name="Seah B.K.B."/>
            <person name="Antony C.Paul."/>
            <person name="Liu D."/>
            <person name="Belitz A."/>
            <person name="Weber M."/>
        </authorList>
    </citation>
    <scope>NUCLEOTIDE SEQUENCE [LARGE SCALE GENOMIC DNA]</scope>
    <source>
        <strain evidence="2">G_D</strain>
    </source>
</reference>
<organism evidence="2 3">
    <name type="scientific">Candidatus Thiodiazotropha endoloripes</name>
    <dbReference type="NCBI Taxonomy" id="1818881"/>
    <lineage>
        <taxon>Bacteria</taxon>
        <taxon>Pseudomonadati</taxon>
        <taxon>Pseudomonadota</taxon>
        <taxon>Gammaproteobacteria</taxon>
        <taxon>Chromatiales</taxon>
        <taxon>Sedimenticolaceae</taxon>
        <taxon>Candidatus Thiodiazotropha</taxon>
    </lineage>
</organism>
<feature type="chain" id="PRO_5009118958" evidence="1">
    <location>
        <begin position="21"/>
        <end position="91"/>
    </location>
</feature>
<name>A0A1E2ULT6_9GAMM</name>
<dbReference type="AlphaFoldDB" id="A0A1E2ULT6"/>
<dbReference type="Proteomes" id="UP000094849">
    <property type="component" value="Unassembled WGS sequence"/>
</dbReference>
<protein>
    <submittedName>
        <fullName evidence="2">Uncharacterized protein</fullName>
    </submittedName>
</protein>
<sequence length="91" mass="9503">MKTLAITAAMILSTNLYAGAFDVTGENHDLYDGLPESTKLPTAVQPGIGDNYGSSILHSGKGYAKSVAKPQGGLDEGYGSILIDVGVPLYW</sequence>
<dbReference type="RefSeq" id="WP_069003771.1">
    <property type="nucleotide sequence ID" value="NZ_LVJW01000006.1"/>
</dbReference>
<comment type="caution">
    <text evidence="2">The sequence shown here is derived from an EMBL/GenBank/DDBJ whole genome shotgun (WGS) entry which is preliminary data.</text>
</comment>
<feature type="signal peptide" evidence="1">
    <location>
        <begin position="1"/>
        <end position="20"/>
    </location>
</feature>
<evidence type="ECO:0000313" key="3">
    <source>
        <dbReference type="Proteomes" id="UP000094849"/>
    </source>
</evidence>
<dbReference type="EMBL" id="LVJZ01000003">
    <property type="protein sequence ID" value="ODB95494.1"/>
    <property type="molecule type" value="Genomic_DNA"/>
</dbReference>
<dbReference type="OrthoDB" id="7094179at2"/>
<keyword evidence="3" id="KW-1185">Reference proteome</keyword>
<gene>
    <name evidence="2" type="ORF">A3196_01235</name>
</gene>
<proteinExistence type="predicted"/>
<accession>A0A1E2ULT6</accession>